<keyword evidence="2" id="KW-0732">Signal</keyword>
<dbReference type="Pfam" id="PF04955">
    <property type="entry name" value="HupE_UreJ"/>
    <property type="match status" value="1"/>
</dbReference>
<feature type="transmembrane region" description="Helical" evidence="1">
    <location>
        <begin position="179"/>
        <end position="199"/>
    </location>
</feature>
<sequence length="200" mass="19739">MNTRFLVKTAALTAFALAPGLASAHTGLGHAEGFAHGFTHPLGGLDHVLAMVMVGLFASQLGGRARWLVPASFVLVMVLGGMLGLAGIAIPFVELGIGLSIVVLGGVVALNLQAGVAAAMALVGFFAVFHGYAHGAEMPESASGLVYGLGFVLATAALHAAGLGCGLLLDGKESAKGALFVRSLGAVAAIAGVGVVTGLV</sequence>
<reference evidence="3 4" key="1">
    <citation type="submission" date="2020-08" db="EMBL/GenBank/DDBJ databases">
        <title>Genomic Encyclopedia of Type Strains, Phase IV (KMG-IV): sequencing the most valuable type-strain genomes for metagenomic binning, comparative biology and taxonomic classification.</title>
        <authorList>
            <person name="Goeker M."/>
        </authorList>
    </citation>
    <scope>NUCLEOTIDE SEQUENCE [LARGE SCALE GENOMIC DNA]</scope>
    <source>
        <strain evidence="3 4">DSM 17454</strain>
    </source>
</reference>
<dbReference type="PIRSF" id="PIRSF016919">
    <property type="entry name" value="HupE_UreJ"/>
    <property type="match status" value="1"/>
</dbReference>
<feature type="transmembrane region" description="Helical" evidence="1">
    <location>
        <begin position="116"/>
        <end position="133"/>
    </location>
</feature>
<evidence type="ECO:0000313" key="3">
    <source>
        <dbReference type="EMBL" id="MBB6468057.1"/>
    </source>
</evidence>
<dbReference type="AlphaFoldDB" id="A0A8E1WJ32"/>
<dbReference type="EMBL" id="JACHGI010000008">
    <property type="protein sequence ID" value="MBB6468057.1"/>
    <property type="molecule type" value="Genomic_DNA"/>
</dbReference>
<dbReference type="RefSeq" id="WP_184770423.1">
    <property type="nucleotide sequence ID" value="NZ_JACHGI010000008.1"/>
</dbReference>
<feature type="chain" id="PRO_5034306687" evidence="2">
    <location>
        <begin position="25"/>
        <end position="200"/>
    </location>
</feature>
<protein>
    <submittedName>
        <fullName evidence="3">Urease accessory protein</fullName>
    </submittedName>
</protein>
<feature type="transmembrane region" description="Helical" evidence="1">
    <location>
        <begin position="89"/>
        <end position="109"/>
    </location>
</feature>
<evidence type="ECO:0000313" key="4">
    <source>
        <dbReference type="Proteomes" id="UP000532373"/>
    </source>
</evidence>
<gene>
    <name evidence="3" type="ORF">HNQ96_003941</name>
</gene>
<proteinExistence type="predicted"/>
<keyword evidence="1" id="KW-0812">Transmembrane</keyword>
<evidence type="ECO:0000256" key="1">
    <source>
        <dbReference type="SAM" id="Phobius"/>
    </source>
</evidence>
<keyword evidence="1" id="KW-0472">Membrane</keyword>
<feature type="transmembrane region" description="Helical" evidence="1">
    <location>
        <begin position="65"/>
        <end position="83"/>
    </location>
</feature>
<dbReference type="InterPro" id="IPR007038">
    <property type="entry name" value="HupE_UreJ"/>
</dbReference>
<comment type="caution">
    <text evidence="3">The sequence shown here is derived from an EMBL/GenBank/DDBJ whole genome shotgun (WGS) entry which is preliminary data.</text>
</comment>
<feature type="transmembrane region" description="Helical" evidence="1">
    <location>
        <begin position="145"/>
        <end position="167"/>
    </location>
</feature>
<dbReference type="Proteomes" id="UP000532373">
    <property type="component" value="Unassembled WGS sequence"/>
</dbReference>
<name>A0A8E1WJ32_9HYPH</name>
<accession>A0A8E1WJ32</accession>
<evidence type="ECO:0000256" key="2">
    <source>
        <dbReference type="SAM" id="SignalP"/>
    </source>
</evidence>
<feature type="transmembrane region" description="Helical" evidence="1">
    <location>
        <begin position="40"/>
        <end position="58"/>
    </location>
</feature>
<keyword evidence="1" id="KW-1133">Transmembrane helix</keyword>
<feature type="signal peptide" evidence="2">
    <location>
        <begin position="1"/>
        <end position="24"/>
    </location>
</feature>
<organism evidence="3 4">
    <name type="scientific">Aminobacter carboxidus</name>
    <dbReference type="NCBI Taxonomy" id="376165"/>
    <lineage>
        <taxon>Bacteria</taxon>
        <taxon>Pseudomonadati</taxon>
        <taxon>Pseudomonadota</taxon>
        <taxon>Alphaproteobacteria</taxon>
        <taxon>Hyphomicrobiales</taxon>
        <taxon>Phyllobacteriaceae</taxon>
        <taxon>Aminobacter</taxon>
    </lineage>
</organism>